<dbReference type="InterPro" id="IPR012337">
    <property type="entry name" value="RNaseH-like_sf"/>
</dbReference>
<name>A0ABR1ZGH4_9ROSI</name>
<dbReference type="CDD" id="cd06222">
    <property type="entry name" value="RNase_H_like"/>
    <property type="match status" value="1"/>
</dbReference>
<dbReference type="InterPro" id="IPR044730">
    <property type="entry name" value="RNase_H-like_dom_plant"/>
</dbReference>
<keyword evidence="3" id="KW-1185">Reference proteome</keyword>
<dbReference type="SUPFAM" id="SSF53098">
    <property type="entry name" value="Ribonuclease H-like"/>
    <property type="match status" value="1"/>
</dbReference>
<dbReference type="InterPro" id="IPR053151">
    <property type="entry name" value="RNase_H-like"/>
</dbReference>
<dbReference type="EMBL" id="JBBPBM010002255">
    <property type="protein sequence ID" value="KAK8479556.1"/>
    <property type="molecule type" value="Genomic_DNA"/>
</dbReference>
<comment type="caution">
    <text evidence="2">The sequence shown here is derived from an EMBL/GenBank/DDBJ whole genome shotgun (WGS) entry which is preliminary data.</text>
</comment>
<organism evidence="2 3">
    <name type="scientific">Hibiscus sabdariffa</name>
    <name type="common">roselle</name>
    <dbReference type="NCBI Taxonomy" id="183260"/>
    <lineage>
        <taxon>Eukaryota</taxon>
        <taxon>Viridiplantae</taxon>
        <taxon>Streptophyta</taxon>
        <taxon>Embryophyta</taxon>
        <taxon>Tracheophyta</taxon>
        <taxon>Spermatophyta</taxon>
        <taxon>Magnoliopsida</taxon>
        <taxon>eudicotyledons</taxon>
        <taxon>Gunneridae</taxon>
        <taxon>Pentapetalae</taxon>
        <taxon>rosids</taxon>
        <taxon>malvids</taxon>
        <taxon>Malvales</taxon>
        <taxon>Malvaceae</taxon>
        <taxon>Malvoideae</taxon>
        <taxon>Hibiscus</taxon>
    </lineage>
</organism>
<gene>
    <name evidence="2" type="ORF">V6N12_064054</name>
</gene>
<dbReference type="PANTHER" id="PTHR47723:SF13">
    <property type="entry name" value="PUTATIVE-RELATED"/>
    <property type="match status" value="1"/>
</dbReference>
<accession>A0ABR1ZGH4</accession>
<evidence type="ECO:0000259" key="1">
    <source>
        <dbReference type="Pfam" id="PF13456"/>
    </source>
</evidence>
<feature type="domain" description="RNase H type-1" evidence="1">
    <location>
        <begin position="52"/>
        <end position="108"/>
    </location>
</feature>
<dbReference type="Pfam" id="PF13456">
    <property type="entry name" value="RVT_3"/>
    <property type="match status" value="1"/>
</dbReference>
<evidence type="ECO:0000313" key="2">
    <source>
        <dbReference type="EMBL" id="KAK8479556.1"/>
    </source>
</evidence>
<proteinExistence type="predicted"/>
<protein>
    <recommendedName>
        <fullName evidence="1">RNase H type-1 domain-containing protein</fullName>
    </recommendedName>
</protein>
<sequence length="137" mass="15347">MVPCLSGAVDFRVWKPTANRLFSVRSAYQVCKPSTNDPAEEKAPPWGWCKLNVDGSRDRLTRVSSCGGVIRDSHGYWMMGFTKNLGMCSVLDAELWGIYEGLLCAWVLVMPKRSWEVRIVHIPRNSNKVADGLAKMA</sequence>
<dbReference type="PANTHER" id="PTHR47723">
    <property type="entry name" value="OS05G0353850 PROTEIN"/>
    <property type="match status" value="1"/>
</dbReference>
<evidence type="ECO:0000313" key="3">
    <source>
        <dbReference type="Proteomes" id="UP001472677"/>
    </source>
</evidence>
<dbReference type="InterPro" id="IPR002156">
    <property type="entry name" value="RNaseH_domain"/>
</dbReference>
<dbReference type="Proteomes" id="UP001472677">
    <property type="component" value="Unassembled WGS sequence"/>
</dbReference>
<reference evidence="2 3" key="1">
    <citation type="journal article" date="2024" name="G3 (Bethesda)">
        <title>Genome assembly of Hibiscus sabdariffa L. provides insights into metabolisms of medicinal natural products.</title>
        <authorList>
            <person name="Kim T."/>
        </authorList>
    </citation>
    <scope>NUCLEOTIDE SEQUENCE [LARGE SCALE GENOMIC DNA]</scope>
    <source>
        <strain evidence="2">TK-2024</strain>
        <tissue evidence="2">Old leaves</tissue>
    </source>
</reference>